<accession>A0AC61RRE5</accession>
<protein>
    <submittedName>
        <fullName evidence="1">Uncharacterized protein</fullName>
    </submittedName>
</protein>
<comment type="caution">
    <text evidence="1">The sequence shown here is derived from an EMBL/GenBank/DDBJ whole genome shotgun (WGS) entry which is preliminary data.</text>
</comment>
<evidence type="ECO:0000313" key="2">
    <source>
        <dbReference type="Proteomes" id="UP000304953"/>
    </source>
</evidence>
<organism evidence="1 2">
    <name type="scientific">Petralouisia muris</name>
    <dbReference type="NCBI Taxonomy" id="3032872"/>
    <lineage>
        <taxon>Bacteria</taxon>
        <taxon>Bacillati</taxon>
        <taxon>Bacillota</taxon>
        <taxon>Clostridia</taxon>
        <taxon>Lachnospirales</taxon>
        <taxon>Lachnospiraceae</taxon>
        <taxon>Petralouisia</taxon>
    </lineage>
</organism>
<keyword evidence="2" id="KW-1185">Reference proteome</keyword>
<name>A0AC61RRE5_9FIRM</name>
<proteinExistence type="predicted"/>
<dbReference type="Proteomes" id="UP000304953">
    <property type="component" value="Unassembled WGS sequence"/>
</dbReference>
<sequence length="172" mass="20165">MAVYEFFKKEFEFRGKHARMAGELCILNDYDHTYFRRVIDVYVLAAIIGFRLDRRAEVDLSPNESKSIFPEQMIGAKEDLDFIMQMIMILENRDKISAEESVKKAFKGVETKEEFEYYKNLFNSYVRGGVEELYERLVLRKGEVEEEFYDEKTANLMALLERFGMSKGTGAV</sequence>
<evidence type="ECO:0000313" key="1">
    <source>
        <dbReference type="EMBL" id="TGY91527.1"/>
    </source>
</evidence>
<reference evidence="1" key="1">
    <citation type="submission" date="2019-04" db="EMBL/GenBank/DDBJ databases">
        <title>Microbes associate with the intestines of laboratory mice.</title>
        <authorList>
            <person name="Navarre W."/>
            <person name="Wong E."/>
            <person name="Huang K."/>
            <person name="Tropini C."/>
            <person name="Ng K."/>
            <person name="Yu B."/>
        </authorList>
    </citation>
    <scope>NUCLEOTIDE SEQUENCE</scope>
    <source>
        <strain evidence="1">NM01_1-7b</strain>
    </source>
</reference>
<gene>
    <name evidence="1" type="ORF">E5329_20825</name>
</gene>
<dbReference type="EMBL" id="SRYA01000055">
    <property type="protein sequence ID" value="TGY91527.1"/>
    <property type="molecule type" value="Genomic_DNA"/>
</dbReference>